<name>A0ABT8DRB2_9BURK</name>
<dbReference type="InterPro" id="IPR020843">
    <property type="entry name" value="ER"/>
</dbReference>
<dbReference type="Pfam" id="PF13602">
    <property type="entry name" value="ADH_zinc_N_2"/>
    <property type="match status" value="1"/>
</dbReference>
<accession>A0ABT8DRB2</accession>
<keyword evidence="3" id="KW-1185">Reference proteome</keyword>
<feature type="domain" description="Enoyl reductase (ER)" evidence="1">
    <location>
        <begin position="43"/>
        <end position="365"/>
    </location>
</feature>
<dbReference type="SUPFAM" id="SSF51735">
    <property type="entry name" value="NAD(P)-binding Rossmann-fold domains"/>
    <property type="match status" value="1"/>
</dbReference>
<dbReference type="SMART" id="SM00829">
    <property type="entry name" value="PKS_ER"/>
    <property type="match status" value="1"/>
</dbReference>
<dbReference type="InterPro" id="IPR050700">
    <property type="entry name" value="YIM1/Zinc_Alcohol_DH_Fams"/>
</dbReference>
<dbReference type="Gene3D" id="3.40.50.720">
    <property type="entry name" value="NAD(P)-binding Rossmann-like Domain"/>
    <property type="match status" value="1"/>
</dbReference>
<dbReference type="Gene3D" id="3.90.180.10">
    <property type="entry name" value="Medium-chain alcohol dehydrogenases, catalytic domain"/>
    <property type="match status" value="1"/>
</dbReference>
<dbReference type="InterPro" id="IPR036291">
    <property type="entry name" value="NAD(P)-bd_dom_sf"/>
</dbReference>
<dbReference type="PANTHER" id="PTHR11695">
    <property type="entry name" value="ALCOHOL DEHYDROGENASE RELATED"/>
    <property type="match status" value="1"/>
</dbReference>
<evidence type="ECO:0000313" key="2">
    <source>
        <dbReference type="EMBL" id="MDN3919474.1"/>
    </source>
</evidence>
<dbReference type="SUPFAM" id="SSF50129">
    <property type="entry name" value="GroES-like"/>
    <property type="match status" value="1"/>
</dbReference>
<comment type="caution">
    <text evidence="2">The sequence shown here is derived from an EMBL/GenBank/DDBJ whole genome shotgun (WGS) entry which is preliminary data.</text>
</comment>
<protein>
    <submittedName>
        <fullName evidence="2">NADP-dependent oxidoreductase</fullName>
        <ecNumber evidence="2">1.-.-.-</ecNumber>
    </submittedName>
</protein>
<dbReference type="EMBL" id="JAUHHC010000001">
    <property type="protein sequence ID" value="MDN3919474.1"/>
    <property type="molecule type" value="Genomic_DNA"/>
</dbReference>
<evidence type="ECO:0000313" key="3">
    <source>
        <dbReference type="Proteomes" id="UP001228044"/>
    </source>
</evidence>
<dbReference type="EC" id="1.-.-.-" evidence="2"/>
<keyword evidence="2" id="KW-0560">Oxidoreductase</keyword>
<dbReference type="RefSeq" id="WP_290357776.1">
    <property type="nucleotide sequence ID" value="NZ_JAUHHC010000001.1"/>
</dbReference>
<gene>
    <name evidence="2" type="ORF">QWJ38_04180</name>
</gene>
<dbReference type="Proteomes" id="UP001228044">
    <property type="component" value="Unassembled WGS sequence"/>
</dbReference>
<dbReference type="PANTHER" id="PTHR11695:SF294">
    <property type="entry name" value="RETICULON-4-INTERACTING PROTEIN 1, MITOCHONDRIAL"/>
    <property type="match status" value="1"/>
</dbReference>
<proteinExistence type="predicted"/>
<dbReference type="Pfam" id="PF08240">
    <property type="entry name" value="ADH_N"/>
    <property type="match status" value="1"/>
</dbReference>
<reference evidence="2 3" key="1">
    <citation type="submission" date="2023-06" db="EMBL/GenBank/DDBJ databases">
        <title>Pelomonas sp. PFR6 16S ribosomal RNA gene Genome sequencing and assembly.</title>
        <authorList>
            <person name="Woo H."/>
        </authorList>
    </citation>
    <scope>NUCLEOTIDE SEQUENCE [LARGE SCALE GENOMIC DNA]</scope>
    <source>
        <strain evidence="2 3">PFR6</strain>
    </source>
</reference>
<sequence length="369" mass="39626">MGGSPLLQACADRGNLAARGWLSHPSIHHEARLMRALMLTRYGGPEATELRDDVPPPRPGPAEVLVRVRAAGLNPVDFKTREGQLKVIRRYPLPAVMGNEIAGVVDAVGSDVRRFSPGDRVYARLDKDRMGGLAEWASVHEDHLARMPASLSFEAAAAVPLAALTALQALRDELRLAKGQRVFISGGAGGVGTFAIQIAKHLGATVATTASPRGEALVRRLGADLVVDYTRERFQDLLHDYDAAFDLLGGPTLASSFSVLKRGATVVSIAGLPEPETARRDLRRGAALTALFWLISFATRRTAARHGVRYRYLFMHPSGADLETIAALIDGKAIEVVVDKIFPFDQAKEALGYLEGGRAKGKVVVSVSS</sequence>
<evidence type="ECO:0000259" key="1">
    <source>
        <dbReference type="SMART" id="SM00829"/>
    </source>
</evidence>
<dbReference type="GO" id="GO:0016491">
    <property type="term" value="F:oxidoreductase activity"/>
    <property type="evidence" value="ECO:0007669"/>
    <property type="project" value="UniProtKB-KW"/>
</dbReference>
<organism evidence="2 3">
    <name type="scientific">Roseateles violae</name>
    <dbReference type="NCBI Taxonomy" id="3058042"/>
    <lineage>
        <taxon>Bacteria</taxon>
        <taxon>Pseudomonadati</taxon>
        <taxon>Pseudomonadota</taxon>
        <taxon>Betaproteobacteria</taxon>
        <taxon>Burkholderiales</taxon>
        <taxon>Sphaerotilaceae</taxon>
        <taxon>Roseateles</taxon>
    </lineage>
</organism>
<dbReference type="InterPro" id="IPR011032">
    <property type="entry name" value="GroES-like_sf"/>
</dbReference>
<dbReference type="CDD" id="cd05289">
    <property type="entry name" value="MDR_like_2"/>
    <property type="match status" value="1"/>
</dbReference>
<dbReference type="InterPro" id="IPR013154">
    <property type="entry name" value="ADH-like_N"/>
</dbReference>